<organism evidence="2 3">
    <name type="scientific">Cirrhinus mrigala</name>
    <name type="common">Mrigala</name>
    <dbReference type="NCBI Taxonomy" id="683832"/>
    <lineage>
        <taxon>Eukaryota</taxon>
        <taxon>Metazoa</taxon>
        <taxon>Chordata</taxon>
        <taxon>Craniata</taxon>
        <taxon>Vertebrata</taxon>
        <taxon>Euteleostomi</taxon>
        <taxon>Actinopterygii</taxon>
        <taxon>Neopterygii</taxon>
        <taxon>Teleostei</taxon>
        <taxon>Ostariophysi</taxon>
        <taxon>Cypriniformes</taxon>
        <taxon>Cyprinidae</taxon>
        <taxon>Labeoninae</taxon>
        <taxon>Labeonini</taxon>
        <taxon>Cirrhinus</taxon>
    </lineage>
</organism>
<evidence type="ECO:0000259" key="1">
    <source>
        <dbReference type="Pfam" id="PF17919"/>
    </source>
</evidence>
<keyword evidence="3" id="KW-1185">Reference proteome</keyword>
<protein>
    <recommendedName>
        <fullName evidence="1">Reverse transcriptase/retrotransposon-derived protein RNase H-like domain-containing protein</fullName>
    </recommendedName>
</protein>
<gene>
    <name evidence="2" type="ORF">M9458_039218</name>
</gene>
<name>A0ABD0NZT0_CIRMR</name>
<dbReference type="PANTHER" id="PTHR33064">
    <property type="entry name" value="POL PROTEIN"/>
    <property type="match status" value="1"/>
</dbReference>
<dbReference type="AlphaFoldDB" id="A0ABD0NZT0"/>
<reference evidence="2 3" key="1">
    <citation type="submission" date="2024-05" db="EMBL/GenBank/DDBJ databases">
        <title>Genome sequencing and assembly of Indian major carp, Cirrhinus mrigala (Hamilton, 1822).</title>
        <authorList>
            <person name="Mohindra V."/>
            <person name="Chowdhury L.M."/>
            <person name="Lal K."/>
            <person name="Jena J.K."/>
        </authorList>
    </citation>
    <scope>NUCLEOTIDE SEQUENCE [LARGE SCALE GENOMIC DNA]</scope>
    <source>
        <strain evidence="2">CM1030</strain>
        <tissue evidence="2">Blood</tissue>
    </source>
</reference>
<proteinExistence type="predicted"/>
<dbReference type="Proteomes" id="UP001529510">
    <property type="component" value="Unassembled WGS sequence"/>
</dbReference>
<dbReference type="InterPro" id="IPR043502">
    <property type="entry name" value="DNA/RNA_pol_sf"/>
</dbReference>
<dbReference type="InterPro" id="IPR043128">
    <property type="entry name" value="Rev_trsase/Diguanyl_cyclase"/>
</dbReference>
<evidence type="ECO:0000313" key="3">
    <source>
        <dbReference type="Proteomes" id="UP001529510"/>
    </source>
</evidence>
<dbReference type="InterPro" id="IPR041577">
    <property type="entry name" value="RT_RNaseH_2"/>
</dbReference>
<comment type="caution">
    <text evidence="2">The sequence shown here is derived from an EMBL/GenBank/DDBJ whole genome shotgun (WGS) entry which is preliminary data.</text>
</comment>
<feature type="non-terminal residue" evidence="2">
    <location>
        <position position="127"/>
    </location>
</feature>
<dbReference type="EMBL" id="JAMKFB020000019">
    <property type="protein sequence ID" value="KAL0167374.1"/>
    <property type="molecule type" value="Genomic_DNA"/>
</dbReference>
<dbReference type="PANTHER" id="PTHR33064:SF37">
    <property type="entry name" value="RIBONUCLEASE H"/>
    <property type="match status" value="1"/>
</dbReference>
<dbReference type="Gene3D" id="3.30.70.270">
    <property type="match status" value="1"/>
</dbReference>
<dbReference type="InterPro" id="IPR051320">
    <property type="entry name" value="Viral_Replic_Matur_Polypro"/>
</dbReference>
<sequence length="127" mass="14442">MDLHVQHVREVLQRLINNQSYAKPEKCEFHRTVTSFLGYVISAEGVAMDKKVLTHLIWSPAASGTFQNLKERFTLASILHHPDPELEFTVEVDASNTDIRAVLLPCHGNPPKIFPCAFYLRLLNRGM</sequence>
<accession>A0ABD0NZT0</accession>
<dbReference type="Pfam" id="PF17919">
    <property type="entry name" value="RT_RNaseH_2"/>
    <property type="match status" value="1"/>
</dbReference>
<dbReference type="SUPFAM" id="SSF56672">
    <property type="entry name" value="DNA/RNA polymerases"/>
    <property type="match status" value="1"/>
</dbReference>
<evidence type="ECO:0000313" key="2">
    <source>
        <dbReference type="EMBL" id="KAL0167374.1"/>
    </source>
</evidence>
<feature type="domain" description="Reverse transcriptase/retrotransposon-derived protein RNase H-like" evidence="1">
    <location>
        <begin position="58"/>
        <end position="124"/>
    </location>
</feature>